<reference evidence="2" key="1">
    <citation type="submission" date="2022-07" db="EMBL/GenBank/DDBJ databases">
        <authorList>
            <person name="Macas J."/>
            <person name="Novak P."/>
            <person name="Neumann P."/>
        </authorList>
    </citation>
    <scope>NUCLEOTIDE SEQUENCE</scope>
</reference>
<feature type="compositionally biased region" description="Basic residues" evidence="1">
    <location>
        <begin position="115"/>
        <end position="124"/>
    </location>
</feature>
<evidence type="ECO:0000313" key="3">
    <source>
        <dbReference type="Proteomes" id="UP001152523"/>
    </source>
</evidence>
<protein>
    <submittedName>
        <fullName evidence="2">Uncharacterized protein</fullName>
    </submittedName>
</protein>
<proteinExistence type="predicted"/>
<gene>
    <name evidence="2" type="ORF">CEPIT_LOCUS15792</name>
</gene>
<comment type="caution">
    <text evidence="2">The sequence shown here is derived from an EMBL/GenBank/DDBJ whole genome shotgun (WGS) entry which is preliminary data.</text>
</comment>
<keyword evidence="3" id="KW-1185">Reference proteome</keyword>
<dbReference type="PANTHER" id="PTHR33265">
    <property type="entry name" value="AVR9/CF-9 RAPIDLY ELICITED PROTEIN-RELATED"/>
    <property type="match status" value="1"/>
</dbReference>
<dbReference type="EMBL" id="CAMAPF010000113">
    <property type="protein sequence ID" value="CAH9101939.1"/>
    <property type="molecule type" value="Genomic_DNA"/>
</dbReference>
<dbReference type="Proteomes" id="UP001152523">
    <property type="component" value="Unassembled WGS sequence"/>
</dbReference>
<sequence>MLSLLSLSKMEMEQMTPKILGKKLWKIVRIAVYVVKKGMSKRKLLLLDLQLALNITLKRGKHAGKALTDLIDQHLNLQAALTCRSDTSVAIVGPQQYYEFSCRNTPQAGAALFGKSKKHRRRNSRGYSSADDAEGSDGFRRALEIWNGGPAGDALSSPLVPEPVRQLRVTDSPFSESDESSGVHVDMDAEEFIKKFYSNLSEETMAAATSIESPSPCHYTIN</sequence>
<dbReference type="AlphaFoldDB" id="A0AAV0DLA9"/>
<evidence type="ECO:0000256" key="1">
    <source>
        <dbReference type="SAM" id="MobiDB-lite"/>
    </source>
</evidence>
<feature type="region of interest" description="Disordered" evidence="1">
    <location>
        <begin position="113"/>
        <end position="135"/>
    </location>
</feature>
<accession>A0AAV0DLA9</accession>
<dbReference type="PANTHER" id="PTHR33265:SF26">
    <property type="entry name" value="OS06G0554600 PROTEIN"/>
    <property type="match status" value="1"/>
</dbReference>
<name>A0AAV0DLA9_9ASTE</name>
<organism evidence="2 3">
    <name type="scientific">Cuscuta epithymum</name>
    <dbReference type="NCBI Taxonomy" id="186058"/>
    <lineage>
        <taxon>Eukaryota</taxon>
        <taxon>Viridiplantae</taxon>
        <taxon>Streptophyta</taxon>
        <taxon>Embryophyta</taxon>
        <taxon>Tracheophyta</taxon>
        <taxon>Spermatophyta</taxon>
        <taxon>Magnoliopsida</taxon>
        <taxon>eudicotyledons</taxon>
        <taxon>Gunneridae</taxon>
        <taxon>Pentapetalae</taxon>
        <taxon>asterids</taxon>
        <taxon>lamiids</taxon>
        <taxon>Solanales</taxon>
        <taxon>Convolvulaceae</taxon>
        <taxon>Cuscuteae</taxon>
        <taxon>Cuscuta</taxon>
        <taxon>Cuscuta subgen. Cuscuta</taxon>
    </lineage>
</organism>
<evidence type="ECO:0000313" key="2">
    <source>
        <dbReference type="EMBL" id="CAH9101939.1"/>
    </source>
</evidence>